<evidence type="ECO:0000259" key="7">
    <source>
        <dbReference type="PROSITE" id="PS51767"/>
    </source>
</evidence>
<dbReference type="JaponicusDB" id="SJAG_00109"/>
<dbReference type="GO" id="GO:0004190">
    <property type="term" value="F:aspartic-type endopeptidase activity"/>
    <property type="evidence" value="ECO:0000318"/>
    <property type="project" value="GO_Central"/>
</dbReference>
<dbReference type="InterPro" id="IPR021109">
    <property type="entry name" value="Peptidase_aspartic_dom_sf"/>
</dbReference>
<keyword evidence="5" id="KW-0378">Hydrolase</keyword>
<dbReference type="PRINTS" id="PR00792">
    <property type="entry name" value="PEPSIN"/>
</dbReference>
<name>B6JXH0_SCHJY</name>
<dbReference type="MEROPS" id="A01.A91"/>
<reference evidence="8 9" key="1">
    <citation type="journal article" date="2011" name="Science">
        <title>Comparative functional genomics of the fission yeasts.</title>
        <authorList>
            <person name="Rhind N."/>
            <person name="Chen Z."/>
            <person name="Yassour M."/>
            <person name="Thompson D.A."/>
            <person name="Haas B.J."/>
            <person name="Habib N."/>
            <person name="Wapinski I."/>
            <person name="Roy S."/>
            <person name="Lin M.F."/>
            <person name="Heiman D.I."/>
            <person name="Young S.K."/>
            <person name="Furuya K."/>
            <person name="Guo Y."/>
            <person name="Pidoux A."/>
            <person name="Chen H.M."/>
            <person name="Robbertse B."/>
            <person name="Goldberg J.M."/>
            <person name="Aoki K."/>
            <person name="Bayne E.H."/>
            <person name="Berlin A.M."/>
            <person name="Desjardins C.A."/>
            <person name="Dobbs E."/>
            <person name="Dukaj L."/>
            <person name="Fan L."/>
            <person name="FitzGerald M.G."/>
            <person name="French C."/>
            <person name="Gujja S."/>
            <person name="Hansen K."/>
            <person name="Keifenheim D."/>
            <person name="Levin J.Z."/>
            <person name="Mosher R.A."/>
            <person name="Mueller C.A."/>
            <person name="Pfiffner J."/>
            <person name="Priest M."/>
            <person name="Russ C."/>
            <person name="Smialowska A."/>
            <person name="Swoboda P."/>
            <person name="Sykes S.M."/>
            <person name="Vaughn M."/>
            <person name="Vengrova S."/>
            <person name="Yoder R."/>
            <person name="Zeng Q."/>
            <person name="Allshire R."/>
            <person name="Baulcombe D."/>
            <person name="Birren B.W."/>
            <person name="Brown W."/>
            <person name="Ekwall K."/>
            <person name="Kellis M."/>
            <person name="Leatherwood J."/>
            <person name="Levin H."/>
            <person name="Margalit H."/>
            <person name="Martienssen R."/>
            <person name="Nieduszynski C.A."/>
            <person name="Spatafora J.W."/>
            <person name="Friedman N."/>
            <person name="Dalgaard J.Z."/>
            <person name="Baumann P."/>
            <person name="Niki H."/>
            <person name="Regev A."/>
            <person name="Nusbaum C."/>
        </authorList>
    </citation>
    <scope>NUCLEOTIDE SEQUENCE [LARGE SCALE GENOMIC DNA]</scope>
    <source>
        <strain evidence="9">yFS275 / FY16936</strain>
    </source>
</reference>
<proteinExistence type="inferred from homology"/>
<gene>
    <name evidence="8" type="ORF">SJAG_00109</name>
</gene>
<feature type="chain" id="PRO_5002847162" evidence="6">
    <location>
        <begin position="23"/>
        <end position="580"/>
    </location>
</feature>
<dbReference type="PANTHER" id="PTHR47966">
    <property type="entry name" value="BETA-SITE APP-CLEAVING ENZYME, ISOFORM A-RELATED"/>
    <property type="match status" value="1"/>
</dbReference>
<evidence type="ECO:0000256" key="2">
    <source>
        <dbReference type="ARBA" id="ARBA00022750"/>
    </source>
</evidence>
<dbReference type="PANTHER" id="PTHR47966:SF79">
    <property type="entry name" value="ASPARTIC PROTEINASE SXA1"/>
    <property type="match status" value="1"/>
</dbReference>
<dbReference type="RefSeq" id="XP_002171407.1">
    <property type="nucleotide sequence ID" value="XM_002171371.2"/>
</dbReference>
<dbReference type="STRING" id="402676.B6JXH0"/>
<keyword evidence="6" id="KW-0732">Signal</keyword>
<dbReference type="HOGENOM" id="CLU_033751_0_0_1"/>
<evidence type="ECO:0000256" key="5">
    <source>
        <dbReference type="RuleBase" id="RU000454"/>
    </source>
</evidence>
<keyword evidence="2 5" id="KW-0064">Aspartyl protease</keyword>
<feature type="domain" description="Peptidase A1" evidence="7">
    <location>
        <begin position="71"/>
        <end position="419"/>
    </location>
</feature>
<dbReference type="GO" id="GO:0006508">
    <property type="term" value="P:proteolysis"/>
    <property type="evidence" value="ECO:0000318"/>
    <property type="project" value="GO_Central"/>
</dbReference>
<evidence type="ECO:0000256" key="6">
    <source>
        <dbReference type="SAM" id="SignalP"/>
    </source>
</evidence>
<dbReference type="Proteomes" id="UP000001744">
    <property type="component" value="Unassembled WGS sequence"/>
</dbReference>
<dbReference type="Gene3D" id="2.40.70.10">
    <property type="entry name" value="Acid Proteases"/>
    <property type="match status" value="2"/>
</dbReference>
<organism evidence="8 9">
    <name type="scientific">Schizosaccharomyces japonicus (strain yFS275 / FY16936)</name>
    <name type="common">Fission yeast</name>
    <dbReference type="NCBI Taxonomy" id="402676"/>
    <lineage>
        <taxon>Eukaryota</taxon>
        <taxon>Fungi</taxon>
        <taxon>Dikarya</taxon>
        <taxon>Ascomycota</taxon>
        <taxon>Taphrinomycotina</taxon>
        <taxon>Schizosaccharomycetes</taxon>
        <taxon>Schizosaccharomycetales</taxon>
        <taxon>Schizosaccharomycetaceae</taxon>
        <taxon>Schizosaccharomyces</taxon>
    </lineage>
</organism>
<evidence type="ECO:0000256" key="3">
    <source>
        <dbReference type="PIRSR" id="PIRSR601461-1"/>
    </source>
</evidence>
<dbReference type="InterPro" id="IPR001969">
    <property type="entry name" value="Aspartic_peptidase_AS"/>
</dbReference>
<dbReference type="PROSITE" id="PS00141">
    <property type="entry name" value="ASP_PROTEASE"/>
    <property type="match status" value="1"/>
</dbReference>
<dbReference type="EMBL" id="KE651166">
    <property type="protein sequence ID" value="EEB05114.1"/>
    <property type="molecule type" value="Genomic_DNA"/>
</dbReference>
<feature type="signal peptide" evidence="6">
    <location>
        <begin position="1"/>
        <end position="22"/>
    </location>
</feature>
<dbReference type="PROSITE" id="PS51767">
    <property type="entry name" value="PEPTIDASE_A1"/>
    <property type="match status" value="1"/>
</dbReference>
<feature type="disulfide bond" evidence="4">
    <location>
        <begin position="347"/>
        <end position="382"/>
    </location>
</feature>
<evidence type="ECO:0000313" key="8">
    <source>
        <dbReference type="EMBL" id="EEB05114.1"/>
    </source>
</evidence>
<dbReference type="GeneID" id="7049675"/>
<keyword evidence="9" id="KW-1185">Reference proteome</keyword>
<evidence type="ECO:0000256" key="1">
    <source>
        <dbReference type="ARBA" id="ARBA00007447"/>
    </source>
</evidence>
<dbReference type="OrthoDB" id="660550at2759"/>
<dbReference type="OMA" id="GIGYKTN"/>
<dbReference type="VEuPathDB" id="FungiDB:SJAG_00109"/>
<dbReference type="Pfam" id="PF00026">
    <property type="entry name" value="Asp"/>
    <property type="match status" value="1"/>
</dbReference>
<comment type="similarity">
    <text evidence="1 5">Belongs to the peptidase A1 family.</text>
</comment>
<dbReference type="InterPro" id="IPR033121">
    <property type="entry name" value="PEPTIDASE_A1"/>
</dbReference>
<dbReference type="InterPro" id="IPR001461">
    <property type="entry name" value="Aspartic_peptidase_A1"/>
</dbReference>
<protein>
    <submittedName>
        <fullName evidence="8">Aspartic proteinase sxa1</fullName>
    </submittedName>
</protein>
<keyword evidence="4" id="KW-1015">Disulfide bond</keyword>
<keyword evidence="5" id="KW-0645">Protease</keyword>
<sequence length="580" mass="61803">MSFLKNILIGLLSLTATVDATAFTKRTTEGNQIISFPVSISKRANASSKGIGKREQFANIPVTYGDENSAIFVHLSVGTPAKDYTLVLDTGSPFTWITAYNVTALNSVAEELGYTERLEASALQTACPIYGCYEYDSSTFRYDSSEFLGFMMVYGDNSTVLGYNVEDQISINGLSLSSFQFGIAVSEYESSSPIGGIMGISPQTSIYGIDEENRVVTWAAPTLLQQFKDAGVISSNSFSLFLSENSGEFILGGYDEDKFTGNLQWLPISSNEPGFYGSYLDHVTFHTDYTNDNNGCSCSTIDVPVQQDVIFDCGTTVVNLPAGVQNQITAMYNGVSSTTDCTVTVECDAVKASDSLDFVFSNNAAVTIPMSEFLIANGDGTCSVAFCSVGDSDMQILGLYFMKSIYTVYDWEAQLIGIAPAVDSAAVAINDIATAAGVVANNAYSAEFNVETLTTLSANPFVQAGVASPTATPSVIDYPNKAITTSYLYNGTNSTVQVTTFTTITNPSPSATSPSFVNTTTSVISSNWTVPTTAFPSFATSSCINRTDTMVFSTVTSGSSTSSTVSIALVLLAFLPVCFF</sequence>
<feature type="active site" evidence="3">
    <location>
        <position position="89"/>
    </location>
</feature>
<evidence type="ECO:0000313" key="9">
    <source>
        <dbReference type="Proteomes" id="UP000001744"/>
    </source>
</evidence>
<feature type="active site" evidence="3">
    <location>
        <position position="312"/>
    </location>
</feature>
<dbReference type="AlphaFoldDB" id="B6JXH0"/>
<dbReference type="SUPFAM" id="SSF50630">
    <property type="entry name" value="Acid proteases"/>
    <property type="match status" value="1"/>
</dbReference>
<evidence type="ECO:0000256" key="4">
    <source>
        <dbReference type="PIRSR" id="PIRSR601461-2"/>
    </source>
</evidence>
<dbReference type="eggNOG" id="KOG1339">
    <property type="taxonomic scope" value="Eukaryota"/>
</dbReference>
<accession>B6JXH0</accession>